<dbReference type="GO" id="GO:0005694">
    <property type="term" value="C:chromosome"/>
    <property type="evidence" value="ECO:0007669"/>
    <property type="project" value="UniProtKB-SubCell"/>
</dbReference>
<comment type="caution">
    <text evidence="13">The sequence shown here is derived from an EMBL/GenBank/DDBJ whole genome shotgun (WGS) entry which is preliminary data.</text>
</comment>
<dbReference type="SUPFAM" id="SSF82199">
    <property type="entry name" value="SET domain"/>
    <property type="match status" value="1"/>
</dbReference>
<comment type="subcellular location">
    <subcellularLocation>
        <location evidence="2">Chromosome</location>
    </subcellularLocation>
    <subcellularLocation>
        <location evidence="1">Nucleus</location>
    </subcellularLocation>
</comment>
<keyword evidence="14" id="KW-1185">Reference proteome</keyword>
<evidence type="ECO:0008006" key="15">
    <source>
        <dbReference type="Google" id="ProtNLM"/>
    </source>
</evidence>
<dbReference type="Pfam" id="PF21549">
    <property type="entry name" value="PRDM2_PR"/>
    <property type="match status" value="1"/>
</dbReference>
<dbReference type="GO" id="GO:0042800">
    <property type="term" value="F:histone H3K4 methyltransferase activity"/>
    <property type="evidence" value="ECO:0007669"/>
    <property type="project" value="UniProtKB-ARBA"/>
</dbReference>
<keyword evidence="5" id="KW-0808">Transferase</keyword>
<dbReference type="InterPro" id="IPR003655">
    <property type="entry name" value="aKRAB"/>
</dbReference>
<evidence type="ECO:0000256" key="8">
    <source>
        <dbReference type="ARBA" id="ARBA00023125"/>
    </source>
</evidence>
<accession>A0A6B0SI05</accession>
<dbReference type="GO" id="GO:0032259">
    <property type="term" value="P:methylation"/>
    <property type="evidence" value="ECO:0007669"/>
    <property type="project" value="UniProtKB-KW"/>
</dbReference>
<keyword evidence="3" id="KW-0158">Chromosome</keyword>
<feature type="region of interest" description="Disordered" evidence="10">
    <location>
        <begin position="409"/>
        <end position="499"/>
    </location>
</feature>
<dbReference type="FunFam" id="2.170.270.10:FF:000031">
    <property type="entry name" value="probable histone-lysine N-methyltransferase PRDM7"/>
    <property type="match status" value="1"/>
</dbReference>
<dbReference type="PROSITE" id="PS50280">
    <property type="entry name" value="SET"/>
    <property type="match status" value="1"/>
</dbReference>
<dbReference type="Gene3D" id="2.170.270.10">
    <property type="entry name" value="SET domain"/>
    <property type="match status" value="1"/>
</dbReference>
<organism evidence="13 14">
    <name type="scientific">Bos mutus</name>
    <name type="common">wild yak</name>
    <dbReference type="NCBI Taxonomy" id="72004"/>
    <lineage>
        <taxon>Eukaryota</taxon>
        <taxon>Metazoa</taxon>
        <taxon>Chordata</taxon>
        <taxon>Craniata</taxon>
        <taxon>Vertebrata</taxon>
        <taxon>Euteleostomi</taxon>
        <taxon>Mammalia</taxon>
        <taxon>Eutheria</taxon>
        <taxon>Laurasiatheria</taxon>
        <taxon>Artiodactyla</taxon>
        <taxon>Ruminantia</taxon>
        <taxon>Pecora</taxon>
        <taxon>Bovidae</taxon>
        <taxon>Bovinae</taxon>
        <taxon>Bos</taxon>
    </lineage>
</organism>
<evidence type="ECO:0000256" key="10">
    <source>
        <dbReference type="SAM" id="MobiDB-lite"/>
    </source>
</evidence>
<dbReference type="GO" id="GO:0003677">
    <property type="term" value="F:DNA binding"/>
    <property type="evidence" value="ECO:0007669"/>
    <property type="project" value="UniProtKB-KW"/>
</dbReference>
<dbReference type="PANTHER" id="PTHR14112:SF1">
    <property type="entry name" value="KRAB-RELATED DOMAIN-CONTAINING PROTEIN"/>
    <property type="match status" value="1"/>
</dbReference>
<evidence type="ECO:0000313" key="13">
    <source>
        <dbReference type="EMBL" id="MXQ99666.1"/>
    </source>
</evidence>
<reference evidence="13" key="1">
    <citation type="submission" date="2019-10" db="EMBL/GenBank/DDBJ databases">
        <title>The sequence and de novo assembly of the wild yak genome.</title>
        <authorList>
            <person name="Liu Y."/>
        </authorList>
    </citation>
    <scope>NUCLEOTIDE SEQUENCE [LARGE SCALE GENOMIC DNA]</scope>
    <source>
        <strain evidence="13">WY2019</strain>
    </source>
</reference>
<proteinExistence type="predicted"/>
<feature type="compositionally biased region" description="Basic residues" evidence="10">
    <location>
        <begin position="149"/>
        <end position="159"/>
    </location>
</feature>
<dbReference type="Gene3D" id="3.20.20.190">
    <property type="entry name" value="Phosphatidylinositol (PI) phosphodiesterase"/>
    <property type="match status" value="1"/>
</dbReference>
<evidence type="ECO:0000256" key="4">
    <source>
        <dbReference type="ARBA" id="ARBA00022603"/>
    </source>
</evidence>
<dbReference type="InterPro" id="IPR048414">
    <property type="entry name" value="PDRM9-like_Znf-C2H2"/>
</dbReference>
<dbReference type="InterPro" id="IPR044417">
    <property type="entry name" value="PRDM7_9_PR-SET"/>
</dbReference>
<dbReference type="InterPro" id="IPR001214">
    <property type="entry name" value="SET_dom"/>
</dbReference>
<evidence type="ECO:0000256" key="2">
    <source>
        <dbReference type="ARBA" id="ARBA00004286"/>
    </source>
</evidence>
<dbReference type="InterPro" id="IPR013087">
    <property type="entry name" value="Znf_C2H2_type"/>
</dbReference>
<dbReference type="GO" id="GO:0008270">
    <property type="term" value="F:zinc ion binding"/>
    <property type="evidence" value="ECO:0007669"/>
    <property type="project" value="InterPro"/>
</dbReference>
<dbReference type="Pfam" id="PF21225">
    <property type="entry name" value="zf-C2H2_5"/>
    <property type="match status" value="1"/>
</dbReference>
<dbReference type="FunFam" id="3.30.160.60:FF:001312">
    <property type="entry name" value="Histone-lysine N-methyltransferase PRDM9"/>
    <property type="match status" value="1"/>
</dbReference>
<dbReference type="EMBL" id="VBQZ03000658">
    <property type="protein sequence ID" value="MXQ99666.1"/>
    <property type="molecule type" value="Genomic_DNA"/>
</dbReference>
<evidence type="ECO:0000256" key="6">
    <source>
        <dbReference type="ARBA" id="ARBA00022691"/>
    </source>
</evidence>
<feature type="compositionally biased region" description="Low complexity" evidence="10">
    <location>
        <begin position="116"/>
        <end position="126"/>
    </location>
</feature>
<dbReference type="Pfam" id="PF09514">
    <property type="entry name" value="SSXRD"/>
    <property type="match status" value="1"/>
</dbReference>
<keyword evidence="6" id="KW-0949">S-adenosyl-L-methionine</keyword>
<feature type="compositionally biased region" description="Polar residues" evidence="10">
    <location>
        <begin position="1"/>
        <end position="14"/>
    </location>
</feature>
<dbReference type="PROSITE" id="PS50806">
    <property type="entry name" value="KRAB_RELATED"/>
    <property type="match status" value="1"/>
</dbReference>
<dbReference type="Gene3D" id="3.30.160.60">
    <property type="entry name" value="Classic Zinc Finger"/>
    <property type="match status" value="1"/>
</dbReference>
<keyword evidence="7" id="KW-0156">Chromatin regulator</keyword>
<dbReference type="SUPFAM" id="SSF51695">
    <property type="entry name" value="PLC-like phosphodiesterases"/>
    <property type="match status" value="1"/>
</dbReference>
<dbReference type="AlphaFoldDB" id="A0A6B0SI05"/>
<evidence type="ECO:0000256" key="1">
    <source>
        <dbReference type="ARBA" id="ARBA00004123"/>
    </source>
</evidence>
<keyword evidence="8" id="KW-0238">DNA-binding</keyword>
<feature type="region of interest" description="Disordered" evidence="10">
    <location>
        <begin position="1"/>
        <end position="24"/>
    </location>
</feature>
<dbReference type="GO" id="GO:0008081">
    <property type="term" value="F:phosphoric diester hydrolase activity"/>
    <property type="evidence" value="ECO:0007669"/>
    <property type="project" value="InterPro"/>
</dbReference>
<dbReference type="InterPro" id="IPR017946">
    <property type="entry name" value="PLC-like_Pdiesterase_TIM-brl"/>
</dbReference>
<dbReference type="GO" id="GO:0005634">
    <property type="term" value="C:nucleus"/>
    <property type="evidence" value="ECO:0007669"/>
    <property type="project" value="UniProtKB-SubCell"/>
</dbReference>
<dbReference type="GO" id="GO:0006355">
    <property type="term" value="P:regulation of DNA-templated transcription"/>
    <property type="evidence" value="ECO:0007669"/>
    <property type="project" value="InterPro"/>
</dbReference>
<dbReference type="InterPro" id="IPR046341">
    <property type="entry name" value="SET_dom_sf"/>
</dbReference>
<dbReference type="Proteomes" id="UP000322234">
    <property type="component" value="Unassembled WGS sequence"/>
</dbReference>
<dbReference type="InterPro" id="IPR019041">
    <property type="entry name" value="SSXRD_motif"/>
</dbReference>
<keyword evidence="4" id="KW-0489">Methyltransferase</keyword>
<feature type="domain" description="SET" evidence="11">
    <location>
        <begin position="232"/>
        <end position="346"/>
    </location>
</feature>
<evidence type="ECO:0000256" key="3">
    <source>
        <dbReference type="ARBA" id="ARBA00022454"/>
    </source>
</evidence>
<dbReference type="PANTHER" id="PTHR14112">
    <property type="entry name" value="SYNOVIAL SARCOMA, X MEMBER"/>
    <property type="match status" value="1"/>
</dbReference>
<protein>
    <recommendedName>
        <fullName evidence="15">Histone-lysine N-methyltransferase PRDM9</fullName>
    </recommendedName>
</protein>
<evidence type="ECO:0000256" key="7">
    <source>
        <dbReference type="ARBA" id="ARBA00022853"/>
    </source>
</evidence>
<feature type="region of interest" description="Disordered" evidence="10">
    <location>
        <begin position="70"/>
        <end position="165"/>
    </location>
</feature>
<evidence type="ECO:0000313" key="14">
    <source>
        <dbReference type="Proteomes" id="UP000322234"/>
    </source>
</evidence>
<gene>
    <name evidence="13" type="ORF">E5288_WYG011085</name>
</gene>
<evidence type="ECO:0000256" key="5">
    <source>
        <dbReference type="ARBA" id="ARBA00022679"/>
    </source>
</evidence>
<evidence type="ECO:0000256" key="9">
    <source>
        <dbReference type="ARBA" id="ARBA00023242"/>
    </source>
</evidence>
<keyword evidence="9" id="KW-0539">Nucleus</keyword>
<dbReference type="GO" id="GO:0006629">
    <property type="term" value="P:lipid metabolic process"/>
    <property type="evidence" value="ECO:0007669"/>
    <property type="project" value="InterPro"/>
</dbReference>
<dbReference type="PROSITE" id="PS00028">
    <property type="entry name" value="ZINC_FINGER_C2H2_1"/>
    <property type="match status" value="1"/>
</dbReference>
<feature type="compositionally biased region" description="Basic and acidic residues" evidence="10">
    <location>
        <begin position="431"/>
        <end position="450"/>
    </location>
</feature>
<dbReference type="CDD" id="cd19193">
    <property type="entry name" value="PR-SET_PRDM7_9"/>
    <property type="match status" value="1"/>
</dbReference>
<name>A0A6B0SI05_9CETA</name>
<evidence type="ECO:0000259" key="11">
    <source>
        <dbReference type="PROSITE" id="PS50280"/>
    </source>
</evidence>
<sequence length="685" mass="77485">MAMSPNRSPENSTEGDAGRTEWKPMEEWAEMGEWEKIQYRNVKRNYEALIAIGFRATQPGFMHHGRQVLKSQVDDTEDSDEEWTPRQQGKPSGMAFRGEPSKHPKRLSRGPLNKVSSLKKLPGAAKLLKKSGSKQAQKPVPPPREARTPGKHPRHKVELRRKETEVKRYSVRERKGHVYQEVSEPQDDDYLYCEECQNFFIDSCAAHGPPTFVKDSAVEKGHANRSALTLPPGLSIRPSGIPEAGLGVWNEASDLPLGLHFGPYEGQIIYNEEDSNSGYCWLVTKGRNSYEYVDGKDTSLANWMRYVNCARDDEEQNLVALQYHGQIFYRTCRVVRPGCELLVWYGDEYGEELGIKQDKRGKSKLSAQRAEPKPKIYPCASCCLSFSSQKFLSQHVQRNHPSQILLRPSIGDHLQPEDPCPGSQNQQQRYSDPHSLSDKPEGREPKERPHPLLKGPKLCIRPKRISTASSYPPKGQMGGSEVHERMTEEPSTSQKLNPEDTGKLFMEAGVSGINGFRRLKSTRSPEDTKGLVKCLYMNHVTQRDASSHKPRSEAEDMLTEISEWLENHPQEVVILACRNFEGVMEDLHEYLMGCIKNIFGDVLCPHGVLWVASINLTENLEFVRVHPAWSLEKLTQWGLPYLCAWVRGQCPGSATGRTNTVAGNFIWAQRFVGDVIGLNWKLLRG</sequence>
<feature type="domain" description="KRAB-related" evidence="12">
    <location>
        <begin position="11"/>
        <end position="74"/>
    </location>
</feature>
<evidence type="ECO:0000259" key="12">
    <source>
        <dbReference type="PROSITE" id="PS50806"/>
    </source>
</evidence>